<proteinExistence type="predicted"/>
<dbReference type="Proteomes" id="UP000541558">
    <property type="component" value="Unassembled WGS sequence"/>
</dbReference>
<comment type="caution">
    <text evidence="1">The sequence shown here is derived from an EMBL/GenBank/DDBJ whole genome shotgun (WGS) entry which is preliminary data.</text>
</comment>
<dbReference type="OrthoDB" id="2990096at2759"/>
<dbReference type="EMBL" id="JAACJK010000124">
    <property type="protein sequence ID" value="KAF5328961.1"/>
    <property type="molecule type" value="Genomic_DNA"/>
</dbReference>
<protein>
    <submittedName>
        <fullName evidence="1">Uncharacterized protein</fullName>
    </submittedName>
</protein>
<name>A0A8H5F9R3_9AGAR</name>
<accession>A0A8H5F9R3</accession>
<organism evidence="1 2">
    <name type="scientific">Ephemerocybe angulata</name>
    <dbReference type="NCBI Taxonomy" id="980116"/>
    <lineage>
        <taxon>Eukaryota</taxon>
        <taxon>Fungi</taxon>
        <taxon>Dikarya</taxon>
        <taxon>Basidiomycota</taxon>
        <taxon>Agaricomycotina</taxon>
        <taxon>Agaricomycetes</taxon>
        <taxon>Agaricomycetidae</taxon>
        <taxon>Agaricales</taxon>
        <taxon>Agaricineae</taxon>
        <taxon>Psathyrellaceae</taxon>
        <taxon>Ephemerocybe</taxon>
    </lineage>
</organism>
<keyword evidence="2" id="KW-1185">Reference proteome</keyword>
<dbReference type="AlphaFoldDB" id="A0A8H5F9R3"/>
<reference evidence="1 2" key="1">
    <citation type="journal article" date="2020" name="ISME J.">
        <title>Uncovering the hidden diversity of litter-decomposition mechanisms in mushroom-forming fungi.</title>
        <authorList>
            <person name="Floudas D."/>
            <person name="Bentzer J."/>
            <person name="Ahren D."/>
            <person name="Johansson T."/>
            <person name="Persson P."/>
            <person name="Tunlid A."/>
        </authorList>
    </citation>
    <scope>NUCLEOTIDE SEQUENCE [LARGE SCALE GENOMIC DNA]</scope>
    <source>
        <strain evidence="1 2">CBS 175.51</strain>
    </source>
</reference>
<gene>
    <name evidence="1" type="ORF">D9611_013481</name>
</gene>
<evidence type="ECO:0000313" key="1">
    <source>
        <dbReference type="EMBL" id="KAF5328961.1"/>
    </source>
</evidence>
<sequence>MDSDDVQATPATVKSELEEPTGLGRLYFDASSLTVSEAKRFRDFAFPTAVATPGHNPQFKVDCLEEWVLEKAYRAFQAWDSRKVQEENEDIDPDTLGFAVLKEYRKFYIAAHFIDHPYFEQAQTSSNRTTTLIQAPMRLKPGLDAGFVYSDSTSAFASLDHEGAMDMSIDEAEISVPAVVSYADALDRPWDLNLQLETASAARDLEEPPSMFSASHEMGLEMGIADETTAVRRYWSPSYQPLPHQPFEGFDFFFGQDGI</sequence>
<evidence type="ECO:0000313" key="2">
    <source>
        <dbReference type="Proteomes" id="UP000541558"/>
    </source>
</evidence>